<proteinExistence type="predicted"/>
<feature type="region of interest" description="Disordered" evidence="2">
    <location>
        <begin position="1"/>
        <end position="222"/>
    </location>
</feature>
<feature type="compositionally biased region" description="Low complexity" evidence="2">
    <location>
        <begin position="35"/>
        <end position="112"/>
    </location>
</feature>
<gene>
    <name evidence="5" type="primary">LOC129925635</name>
</gene>
<dbReference type="PANTHER" id="PTHR22802:SF396">
    <property type="entry name" value="C-TYPE LECTIN DOMAIN-CONTAINING PROTEIN"/>
    <property type="match status" value="1"/>
</dbReference>
<dbReference type="CDD" id="cd00037">
    <property type="entry name" value="CLECT"/>
    <property type="match status" value="1"/>
</dbReference>
<dbReference type="Proteomes" id="UP001165740">
    <property type="component" value="Chromosome 4"/>
</dbReference>
<name>A0A9W3A272_BIOGL</name>
<keyword evidence="4" id="KW-1185">Reference proteome</keyword>
<protein>
    <submittedName>
        <fullName evidence="5">Uncharacterized protein LOC129925635</fullName>
    </submittedName>
</protein>
<sequence length="515" mass="54360">MATPSENPPLQEGIELVKRKSVVPGEPEATNPNVAADTPKAAADTPKAAADTPKAAADTPKAAAGTPKAAAGTPKAAAGTPKAAAGTPKAAADTPKAAADTPKAAAGTPKAASGTPKAASGTPKAAACTPKAAACTPKAAADTPKAAADTPKAAADTPKAAADTPKAAADTPKAAADTQNAAADTQNAAADTPNAAADTPNAAADTQQPAETNPESPVDSPIDFDADYPNASPFFGREDQFVDSEQRLISENDPELPRYSRYPPYPVGRSYLPLGLDDEDAPGPYSPPSEERSMYNLNPGNPNVALKKDVRTSTYCNLIGLSLVFIGLMASLFGWFNQLDGKQDTSIALADTVYRQMCGAIMAPNFNISYHEKCFCFYSKPMSWENARAFCRSQGRDNFLAEIQTTEANIFLNAILQASNPGYGVWLGGLRQGKGSWTWNRTGLRFSKFQPQPSPWSQHSVKAPSTEADDDVRECLEVTKKFDFNYAWKNTDCEARRMFLCSHTRYLPTCKCKGL</sequence>
<dbReference type="Gene3D" id="3.10.100.10">
    <property type="entry name" value="Mannose-Binding Protein A, subunit A"/>
    <property type="match status" value="1"/>
</dbReference>
<dbReference type="PANTHER" id="PTHR22802">
    <property type="entry name" value="C-TYPE LECTIN SUPERFAMILY MEMBER"/>
    <property type="match status" value="1"/>
</dbReference>
<evidence type="ECO:0000259" key="3">
    <source>
        <dbReference type="PROSITE" id="PS50041"/>
    </source>
</evidence>
<dbReference type="PROSITE" id="PS50041">
    <property type="entry name" value="C_TYPE_LECTIN_2"/>
    <property type="match status" value="1"/>
</dbReference>
<dbReference type="InterPro" id="IPR018378">
    <property type="entry name" value="C-type_lectin_CS"/>
</dbReference>
<dbReference type="InterPro" id="IPR016186">
    <property type="entry name" value="C-type_lectin-like/link_sf"/>
</dbReference>
<feature type="compositionally biased region" description="Low complexity" evidence="2">
    <location>
        <begin position="122"/>
        <end position="208"/>
    </location>
</feature>
<dbReference type="InterPro" id="IPR001304">
    <property type="entry name" value="C-type_lectin-like"/>
</dbReference>
<evidence type="ECO:0000313" key="4">
    <source>
        <dbReference type="Proteomes" id="UP001165740"/>
    </source>
</evidence>
<dbReference type="InterPro" id="IPR016187">
    <property type="entry name" value="CTDL_fold"/>
</dbReference>
<dbReference type="OrthoDB" id="441660at2759"/>
<dbReference type="SUPFAM" id="SSF56436">
    <property type="entry name" value="C-type lectin-like"/>
    <property type="match status" value="1"/>
</dbReference>
<keyword evidence="1" id="KW-1015">Disulfide bond</keyword>
<dbReference type="GeneID" id="129925635"/>
<evidence type="ECO:0000256" key="1">
    <source>
        <dbReference type="ARBA" id="ARBA00023157"/>
    </source>
</evidence>
<dbReference type="InterPro" id="IPR051004">
    <property type="entry name" value="DC-SIGN_domain-containing"/>
</dbReference>
<feature type="domain" description="C-type lectin" evidence="3">
    <location>
        <begin position="370"/>
        <end position="502"/>
    </location>
</feature>
<evidence type="ECO:0000313" key="5">
    <source>
        <dbReference type="RefSeq" id="XP_055881280.1"/>
    </source>
</evidence>
<evidence type="ECO:0000256" key="2">
    <source>
        <dbReference type="SAM" id="MobiDB-lite"/>
    </source>
</evidence>
<dbReference type="PROSITE" id="PS00615">
    <property type="entry name" value="C_TYPE_LECTIN_1"/>
    <property type="match status" value="1"/>
</dbReference>
<accession>A0A9W3A272</accession>
<dbReference type="RefSeq" id="XP_055881280.1">
    <property type="nucleotide sequence ID" value="XM_056025305.1"/>
</dbReference>
<dbReference type="AlphaFoldDB" id="A0A9W3A272"/>
<dbReference type="SMART" id="SM00034">
    <property type="entry name" value="CLECT"/>
    <property type="match status" value="1"/>
</dbReference>
<organism evidence="4 5">
    <name type="scientific">Biomphalaria glabrata</name>
    <name type="common">Bloodfluke planorb</name>
    <name type="synonym">Freshwater snail</name>
    <dbReference type="NCBI Taxonomy" id="6526"/>
    <lineage>
        <taxon>Eukaryota</taxon>
        <taxon>Metazoa</taxon>
        <taxon>Spiralia</taxon>
        <taxon>Lophotrochozoa</taxon>
        <taxon>Mollusca</taxon>
        <taxon>Gastropoda</taxon>
        <taxon>Heterobranchia</taxon>
        <taxon>Euthyneura</taxon>
        <taxon>Panpulmonata</taxon>
        <taxon>Hygrophila</taxon>
        <taxon>Lymnaeoidea</taxon>
        <taxon>Planorbidae</taxon>
        <taxon>Biomphalaria</taxon>
    </lineage>
</organism>
<dbReference type="Pfam" id="PF00059">
    <property type="entry name" value="Lectin_C"/>
    <property type="match status" value="1"/>
</dbReference>
<reference evidence="5" key="1">
    <citation type="submission" date="2025-08" db="UniProtKB">
        <authorList>
            <consortium name="RefSeq"/>
        </authorList>
    </citation>
    <scope>IDENTIFICATION</scope>
</reference>